<protein>
    <recommendedName>
        <fullName evidence="1">Ferric siderophore reductase C-terminal domain-containing protein</fullName>
    </recommendedName>
</protein>
<accession>A0A927RBY4</accession>
<dbReference type="GO" id="GO:0051537">
    <property type="term" value="F:2 iron, 2 sulfur cluster binding"/>
    <property type="evidence" value="ECO:0007669"/>
    <property type="project" value="InterPro"/>
</dbReference>
<organism evidence="2 3">
    <name type="scientific">Actinopolymorpha pittospori</name>
    <dbReference type="NCBI Taxonomy" id="648752"/>
    <lineage>
        <taxon>Bacteria</taxon>
        <taxon>Bacillati</taxon>
        <taxon>Actinomycetota</taxon>
        <taxon>Actinomycetes</taxon>
        <taxon>Propionibacteriales</taxon>
        <taxon>Actinopolymorphaceae</taxon>
        <taxon>Actinopolymorpha</taxon>
    </lineage>
</organism>
<dbReference type="Pfam" id="PF11575">
    <property type="entry name" value="FhuF_C"/>
    <property type="match status" value="1"/>
</dbReference>
<feature type="domain" description="Ferric siderophore reductase C-terminal" evidence="1">
    <location>
        <begin position="218"/>
        <end position="238"/>
    </location>
</feature>
<dbReference type="AlphaFoldDB" id="A0A927RBY4"/>
<evidence type="ECO:0000313" key="3">
    <source>
        <dbReference type="Proteomes" id="UP000638648"/>
    </source>
</evidence>
<evidence type="ECO:0000313" key="2">
    <source>
        <dbReference type="EMBL" id="MBE1610652.1"/>
    </source>
</evidence>
<sequence>MAERSEARELLSAIAEIGPYFALTVENRDESEDPSLAQLYAGHPALRAHLARVAERLGTSELRVAGSIFFQGMAARLWSPALAVALLDRRVLVLDAGLTWPDLAAPGVPLRTAGASAAERGRSPDIAALAHEVADATVTAHLAPLLDAVRREVRLPDALLWGNAASALLGTLGVLGQARPALAAPAAALAAALLGLPPLAGTGTLDPAGDDAPARFVRSTCCLYYRVPGGGFCGDCALLPR</sequence>
<gene>
    <name evidence="2" type="ORF">HEB94_007500</name>
</gene>
<evidence type="ECO:0000259" key="1">
    <source>
        <dbReference type="Pfam" id="PF11575"/>
    </source>
</evidence>
<reference evidence="2" key="1">
    <citation type="submission" date="2020-10" db="EMBL/GenBank/DDBJ databases">
        <title>Sequencing the genomes of 1000 actinobacteria strains.</title>
        <authorList>
            <person name="Klenk H.-P."/>
        </authorList>
    </citation>
    <scope>NUCLEOTIDE SEQUENCE</scope>
    <source>
        <strain evidence="2">DSM 45354</strain>
    </source>
</reference>
<name>A0A927RBY4_9ACTN</name>
<dbReference type="EMBL" id="JADBEM010000001">
    <property type="protein sequence ID" value="MBE1610652.1"/>
    <property type="molecule type" value="Genomic_DNA"/>
</dbReference>
<dbReference type="RefSeq" id="WP_192753991.1">
    <property type="nucleotide sequence ID" value="NZ_BAABJL010000095.1"/>
</dbReference>
<comment type="caution">
    <text evidence="2">The sequence shown here is derived from an EMBL/GenBank/DDBJ whole genome shotgun (WGS) entry which is preliminary data.</text>
</comment>
<dbReference type="Proteomes" id="UP000638648">
    <property type="component" value="Unassembled WGS sequence"/>
</dbReference>
<keyword evidence="3" id="KW-1185">Reference proteome</keyword>
<dbReference type="InterPro" id="IPR024726">
    <property type="entry name" value="FhuF_C"/>
</dbReference>
<proteinExistence type="predicted"/>